<accession>A0AAW2D1Z2</accession>
<dbReference type="EMBL" id="JAZDWU010000004">
    <property type="protein sequence ID" value="KAL0004593.1"/>
    <property type="molecule type" value="Genomic_DNA"/>
</dbReference>
<dbReference type="Proteomes" id="UP001459277">
    <property type="component" value="Unassembled WGS sequence"/>
</dbReference>
<reference evidence="3 4" key="1">
    <citation type="submission" date="2024-01" db="EMBL/GenBank/DDBJ databases">
        <title>A telomere-to-telomere, gap-free genome of sweet tea (Lithocarpus litseifolius).</title>
        <authorList>
            <person name="Zhou J."/>
        </authorList>
    </citation>
    <scope>NUCLEOTIDE SEQUENCE [LARGE SCALE GENOMIC DNA]</scope>
    <source>
        <strain evidence="3">Zhou-2022a</strain>
        <tissue evidence="3">Leaf</tissue>
    </source>
</reference>
<feature type="signal peptide" evidence="2">
    <location>
        <begin position="1"/>
        <end position="24"/>
    </location>
</feature>
<evidence type="ECO:0000256" key="2">
    <source>
        <dbReference type="SAM" id="SignalP"/>
    </source>
</evidence>
<keyword evidence="2" id="KW-0732">Signal</keyword>
<feature type="region of interest" description="Disordered" evidence="1">
    <location>
        <begin position="110"/>
        <end position="134"/>
    </location>
</feature>
<evidence type="ECO:0000256" key="1">
    <source>
        <dbReference type="SAM" id="MobiDB-lite"/>
    </source>
</evidence>
<comment type="caution">
    <text evidence="3">The sequence shown here is derived from an EMBL/GenBank/DDBJ whole genome shotgun (WGS) entry which is preliminary data.</text>
</comment>
<protein>
    <recommendedName>
        <fullName evidence="5">Aminotransferase-like plant mobile domain-containing protein</fullName>
    </recommendedName>
</protein>
<evidence type="ECO:0000313" key="4">
    <source>
        <dbReference type="Proteomes" id="UP001459277"/>
    </source>
</evidence>
<sequence>MTVATGTRMLMLLLVGTFLCPNLGSTMSLRYLWSLRDIGQIKNYDWGGMVYTTLLHFMTQLSRRSLSSLGANEEIARARVGHVVSGTLGDYFEFVQTQLQGCLAGIPVTSASSSEEEEEEKENPLSHTSSSSSSFMETYPHFLGWQYEVMNPDRKETLRVAPLEVGRGDLPVGGPGVRMMLNLYFNFPVKTGKWICSFDFSTKSNFLGYKLKGIKALRNVKIKWDFLRVAVKFWDPGGYVFPFKTAELCPTIEEFSTILGYDPNIKSVAVSCDPRHREILSDALGLPTLVTGSMIE</sequence>
<evidence type="ECO:0008006" key="5">
    <source>
        <dbReference type="Google" id="ProtNLM"/>
    </source>
</evidence>
<proteinExistence type="predicted"/>
<gene>
    <name evidence="3" type="ORF">SO802_012154</name>
</gene>
<organism evidence="3 4">
    <name type="scientific">Lithocarpus litseifolius</name>
    <dbReference type="NCBI Taxonomy" id="425828"/>
    <lineage>
        <taxon>Eukaryota</taxon>
        <taxon>Viridiplantae</taxon>
        <taxon>Streptophyta</taxon>
        <taxon>Embryophyta</taxon>
        <taxon>Tracheophyta</taxon>
        <taxon>Spermatophyta</taxon>
        <taxon>Magnoliopsida</taxon>
        <taxon>eudicotyledons</taxon>
        <taxon>Gunneridae</taxon>
        <taxon>Pentapetalae</taxon>
        <taxon>rosids</taxon>
        <taxon>fabids</taxon>
        <taxon>Fagales</taxon>
        <taxon>Fagaceae</taxon>
        <taxon>Lithocarpus</taxon>
    </lineage>
</organism>
<keyword evidence="4" id="KW-1185">Reference proteome</keyword>
<dbReference type="AlphaFoldDB" id="A0AAW2D1Z2"/>
<feature type="chain" id="PRO_5043385482" description="Aminotransferase-like plant mobile domain-containing protein" evidence="2">
    <location>
        <begin position="25"/>
        <end position="296"/>
    </location>
</feature>
<name>A0AAW2D1Z2_9ROSI</name>
<evidence type="ECO:0000313" key="3">
    <source>
        <dbReference type="EMBL" id="KAL0004593.1"/>
    </source>
</evidence>